<dbReference type="SUPFAM" id="SSF54171">
    <property type="entry name" value="DNA-binding domain"/>
    <property type="match status" value="1"/>
</dbReference>
<dbReference type="GO" id="GO:0005634">
    <property type="term" value="C:nucleus"/>
    <property type="evidence" value="ECO:0007669"/>
    <property type="project" value="UniProtKB-SubCell"/>
</dbReference>
<evidence type="ECO:0000256" key="5">
    <source>
        <dbReference type="ARBA" id="ARBA00023242"/>
    </source>
</evidence>
<dbReference type="PANTHER" id="PTHR33729">
    <property type="entry name" value="METHYL-CPG BINDING DOMAIN CONTAINING PROTEIN, EXPRESSED"/>
    <property type="match status" value="1"/>
</dbReference>
<dbReference type="InterPro" id="IPR001739">
    <property type="entry name" value="Methyl_CpG_DNA-bd"/>
</dbReference>
<keyword evidence="4" id="KW-0804">Transcription</keyword>
<reference evidence="8 9" key="1">
    <citation type="submission" date="2022-03" db="EMBL/GenBank/DDBJ databases">
        <authorList>
            <person name="Macdonald S."/>
            <person name="Ahmed S."/>
            <person name="Newling K."/>
        </authorList>
    </citation>
    <scope>NUCLEOTIDE SEQUENCE [LARGE SCALE GENOMIC DNA]</scope>
</reference>
<evidence type="ECO:0000313" key="9">
    <source>
        <dbReference type="Proteomes" id="UP001642260"/>
    </source>
</evidence>
<dbReference type="PROSITE" id="PS50982">
    <property type="entry name" value="MBD"/>
    <property type="match status" value="1"/>
</dbReference>
<dbReference type="PANTHER" id="PTHR33729:SF6">
    <property type="entry name" value="METHYL-CPG-BINDING DOMAIN-CONTAINING PROTEIN 11"/>
    <property type="match status" value="1"/>
</dbReference>
<feature type="domain" description="MBD" evidence="7">
    <location>
        <begin position="1"/>
        <end position="54"/>
    </location>
</feature>
<feature type="region of interest" description="Disordered" evidence="6">
    <location>
        <begin position="36"/>
        <end position="86"/>
    </location>
</feature>
<dbReference type="GO" id="GO:0003677">
    <property type="term" value="F:DNA binding"/>
    <property type="evidence" value="ECO:0007669"/>
    <property type="project" value="UniProtKB-KW"/>
</dbReference>
<evidence type="ECO:0000256" key="1">
    <source>
        <dbReference type="ARBA" id="ARBA00004123"/>
    </source>
</evidence>
<dbReference type="Gene3D" id="3.30.890.10">
    <property type="entry name" value="Methyl-cpg-binding Protein 2, Chain A"/>
    <property type="match status" value="1"/>
</dbReference>
<feature type="non-terminal residue" evidence="8">
    <location>
        <position position="86"/>
    </location>
</feature>
<protein>
    <recommendedName>
        <fullName evidence="7">MBD domain-containing protein</fullName>
    </recommendedName>
</protein>
<feature type="non-terminal residue" evidence="8">
    <location>
        <position position="1"/>
    </location>
</feature>
<gene>
    <name evidence="8" type="ORF">ERUC_LOCUS26063</name>
</gene>
<evidence type="ECO:0000259" key="7">
    <source>
        <dbReference type="PROSITE" id="PS50982"/>
    </source>
</evidence>
<dbReference type="AlphaFoldDB" id="A0ABC8KM70"/>
<comment type="caution">
    <text evidence="8">The sequence shown here is derived from an EMBL/GenBank/DDBJ whole genome shotgun (WGS) entry which is preliminary data.</text>
</comment>
<keyword evidence="5" id="KW-0539">Nucleus</keyword>
<dbReference type="EMBL" id="CAKOAT010284426">
    <property type="protein sequence ID" value="CAH8360307.1"/>
    <property type="molecule type" value="Genomic_DNA"/>
</dbReference>
<organism evidence="8 9">
    <name type="scientific">Eruca vesicaria subsp. sativa</name>
    <name type="common">Garden rocket</name>
    <name type="synonym">Eruca sativa</name>
    <dbReference type="NCBI Taxonomy" id="29727"/>
    <lineage>
        <taxon>Eukaryota</taxon>
        <taxon>Viridiplantae</taxon>
        <taxon>Streptophyta</taxon>
        <taxon>Embryophyta</taxon>
        <taxon>Tracheophyta</taxon>
        <taxon>Spermatophyta</taxon>
        <taxon>Magnoliopsida</taxon>
        <taxon>eudicotyledons</taxon>
        <taxon>Gunneridae</taxon>
        <taxon>Pentapetalae</taxon>
        <taxon>rosids</taxon>
        <taxon>malvids</taxon>
        <taxon>Brassicales</taxon>
        <taxon>Brassicaceae</taxon>
        <taxon>Brassiceae</taxon>
        <taxon>Eruca</taxon>
    </lineage>
</organism>
<proteinExistence type="predicted"/>
<dbReference type="InterPro" id="IPR039622">
    <property type="entry name" value="MBD10/11"/>
</dbReference>
<name>A0ABC8KM70_ERUVS</name>
<comment type="subcellular location">
    <subcellularLocation>
        <location evidence="1">Nucleus</location>
    </subcellularLocation>
</comment>
<evidence type="ECO:0000313" key="8">
    <source>
        <dbReference type="EMBL" id="CAH8360307.1"/>
    </source>
</evidence>
<dbReference type="Pfam" id="PF01429">
    <property type="entry name" value="MBD"/>
    <property type="match status" value="1"/>
</dbReference>
<sequence length="86" mass="9748">FYQTKTGSATKIQKVMFEAPTGEKIKSPKQLEKYLKAHPGNPDITDFDWSNGETPRRSARISQKMKATTPTPDDKEPPVKKRRSSL</sequence>
<accession>A0ABC8KM70</accession>
<dbReference type="InterPro" id="IPR016177">
    <property type="entry name" value="DNA-bd_dom_sf"/>
</dbReference>
<dbReference type="Proteomes" id="UP001642260">
    <property type="component" value="Unassembled WGS sequence"/>
</dbReference>
<keyword evidence="3" id="KW-0238">DNA-binding</keyword>
<keyword evidence="9" id="KW-1185">Reference proteome</keyword>
<evidence type="ECO:0000256" key="6">
    <source>
        <dbReference type="SAM" id="MobiDB-lite"/>
    </source>
</evidence>
<evidence type="ECO:0000256" key="3">
    <source>
        <dbReference type="ARBA" id="ARBA00023125"/>
    </source>
</evidence>
<evidence type="ECO:0000256" key="4">
    <source>
        <dbReference type="ARBA" id="ARBA00023163"/>
    </source>
</evidence>
<keyword evidence="2" id="KW-0805">Transcription regulation</keyword>
<evidence type="ECO:0000256" key="2">
    <source>
        <dbReference type="ARBA" id="ARBA00023015"/>
    </source>
</evidence>